<evidence type="ECO:0000313" key="2">
    <source>
        <dbReference type="EMBL" id="KAL3232902.1"/>
    </source>
</evidence>
<reference evidence="2 3" key="1">
    <citation type="submission" date="2024-05" db="EMBL/GenBank/DDBJ databases">
        <title>Long read based assembly of the Candida bracarensis genome reveals expanded adhesin content.</title>
        <authorList>
            <person name="Marcet-Houben M."/>
            <person name="Ksiezopolska E."/>
            <person name="Gabaldon T."/>
        </authorList>
    </citation>
    <scope>NUCLEOTIDE SEQUENCE [LARGE SCALE GENOMIC DNA]</scope>
    <source>
        <strain evidence="2 3">CBM6</strain>
    </source>
</reference>
<feature type="transmembrane region" description="Helical" evidence="1">
    <location>
        <begin position="173"/>
        <end position="192"/>
    </location>
</feature>
<proteinExistence type="predicted"/>
<sequence>MMLNRRLYHTFQSRTLQQYLKDPIKLLVLPIRNNKQFVYYKHGDDLLNQKSLLIRCERWTVEKSLKIWNKMRESDKSYNKKLVLYINKLLDTVSWTEDSLASVPNESALLKRLRDSDDKITLTEYNKNAELGKEHLLPLHIYYPIQGNNDASKIIDSLRRLSNHGLTYHKRQIIYCLLGLPLTIPLILLPVIPNVPGFYLTYRIYCNYKAYLGAKHLQRIVNEETSELSFFELPTVMEREELTKEQLPIILDQLEVQELESKLLKAIRQESGQ</sequence>
<name>A0ABR4NVZ4_9SACH</name>
<keyword evidence="1" id="KW-0472">Membrane</keyword>
<dbReference type="InterPro" id="IPR018786">
    <property type="entry name" value="Mit_KHE1"/>
</dbReference>
<dbReference type="Pfam" id="PF10173">
    <property type="entry name" value="Mit_KHE1"/>
    <property type="match status" value="1"/>
</dbReference>
<dbReference type="PANTHER" id="PTHR28062">
    <property type="entry name" value="K+-H+ EXCHANGE-LIKE PROTEIN"/>
    <property type="match status" value="1"/>
</dbReference>
<gene>
    <name evidence="2" type="ORF">RNJ44_04818</name>
</gene>
<dbReference type="PANTHER" id="PTHR28062:SF1">
    <property type="entry name" value="TRANSMEMBRANE PROTEIN"/>
    <property type="match status" value="1"/>
</dbReference>
<protein>
    <submittedName>
        <fullName evidence="2">Uncharacterized protein</fullName>
    </submittedName>
</protein>
<evidence type="ECO:0000256" key="1">
    <source>
        <dbReference type="SAM" id="Phobius"/>
    </source>
</evidence>
<evidence type="ECO:0000313" key="3">
    <source>
        <dbReference type="Proteomes" id="UP001623330"/>
    </source>
</evidence>
<organism evidence="2 3">
    <name type="scientific">Nakaseomyces bracarensis</name>
    <dbReference type="NCBI Taxonomy" id="273131"/>
    <lineage>
        <taxon>Eukaryota</taxon>
        <taxon>Fungi</taxon>
        <taxon>Dikarya</taxon>
        <taxon>Ascomycota</taxon>
        <taxon>Saccharomycotina</taxon>
        <taxon>Saccharomycetes</taxon>
        <taxon>Saccharomycetales</taxon>
        <taxon>Saccharomycetaceae</taxon>
        <taxon>Nakaseomyces</taxon>
    </lineage>
</organism>
<keyword evidence="1" id="KW-1133">Transmembrane helix</keyword>
<accession>A0ABR4NVZ4</accession>
<keyword evidence="1" id="KW-0812">Transmembrane</keyword>
<dbReference type="EMBL" id="JBEVYD010000005">
    <property type="protein sequence ID" value="KAL3232902.1"/>
    <property type="molecule type" value="Genomic_DNA"/>
</dbReference>
<dbReference type="Proteomes" id="UP001623330">
    <property type="component" value="Unassembled WGS sequence"/>
</dbReference>
<comment type="caution">
    <text evidence="2">The sequence shown here is derived from an EMBL/GenBank/DDBJ whole genome shotgun (WGS) entry which is preliminary data.</text>
</comment>
<keyword evidence="3" id="KW-1185">Reference proteome</keyword>